<evidence type="ECO:0000313" key="2">
    <source>
        <dbReference type="Proteomes" id="UP000186817"/>
    </source>
</evidence>
<dbReference type="EMBL" id="LSRX01004596">
    <property type="protein sequence ID" value="OLP73883.1"/>
    <property type="molecule type" value="Genomic_DNA"/>
</dbReference>
<protein>
    <submittedName>
        <fullName evidence="1">Uncharacterized protein</fullName>
    </submittedName>
</protein>
<evidence type="ECO:0000313" key="1">
    <source>
        <dbReference type="EMBL" id="OLP73883.1"/>
    </source>
</evidence>
<comment type="caution">
    <text evidence="1">The sequence shown here is derived from an EMBL/GenBank/DDBJ whole genome shotgun (WGS) entry which is preliminary data.</text>
</comment>
<dbReference type="Proteomes" id="UP000186817">
    <property type="component" value="Unassembled WGS sequence"/>
</dbReference>
<name>A0A1Q9BT67_SYMMI</name>
<gene>
    <name evidence="1" type="ORF">AK812_SmicGene46735</name>
</gene>
<dbReference type="AlphaFoldDB" id="A0A1Q9BT67"/>
<sequence>MQGRGPSEGCQTLRDLQKGLGRKQARNFQNHQGRHAGLIHTPATPLGSKLAADHLLATLGFYQEGLGVAG</sequence>
<dbReference type="OrthoDB" id="10274217at2759"/>
<organism evidence="1 2">
    <name type="scientific">Symbiodinium microadriaticum</name>
    <name type="common">Dinoflagellate</name>
    <name type="synonym">Zooxanthella microadriatica</name>
    <dbReference type="NCBI Taxonomy" id="2951"/>
    <lineage>
        <taxon>Eukaryota</taxon>
        <taxon>Sar</taxon>
        <taxon>Alveolata</taxon>
        <taxon>Dinophyceae</taxon>
        <taxon>Suessiales</taxon>
        <taxon>Symbiodiniaceae</taxon>
        <taxon>Symbiodinium</taxon>
    </lineage>
</organism>
<proteinExistence type="predicted"/>
<reference evidence="1 2" key="1">
    <citation type="submission" date="2016-02" db="EMBL/GenBank/DDBJ databases">
        <title>Genome analysis of coral dinoflagellate symbionts highlights evolutionary adaptations to a symbiotic lifestyle.</title>
        <authorList>
            <person name="Aranda M."/>
            <person name="Li Y."/>
            <person name="Liew Y.J."/>
            <person name="Baumgarten S."/>
            <person name="Simakov O."/>
            <person name="Wilson M."/>
            <person name="Piel J."/>
            <person name="Ashoor H."/>
            <person name="Bougouffa S."/>
            <person name="Bajic V.B."/>
            <person name="Ryu T."/>
            <person name="Ravasi T."/>
            <person name="Bayer T."/>
            <person name="Micklem G."/>
            <person name="Kim H."/>
            <person name="Bhak J."/>
            <person name="Lajeunesse T.C."/>
            <person name="Voolstra C.R."/>
        </authorList>
    </citation>
    <scope>NUCLEOTIDE SEQUENCE [LARGE SCALE GENOMIC DNA]</scope>
    <source>
        <strain evidence="1 2">CCMP2467</strain>
    </source>
</reference>
<keyword evidence="2" id="KW-1185">Reference proteome</keyword>
<accession>A0A1Q9BT67</accession>